<accession>A0A1P8UHE2</accession>
<name>A0A1P8UHE2_9GAMM</name>
<proteinExistence type="predicted"/>
<dbReference type="PANTHER" id="PTHR38643:SF1">
    <property type="entry name" value="PURINE NUCLEOSIDE PERMEASE C285.05-RELATED"/>
    <property type="match status" value="1"/>
</dbReference>
<protein>
    <recommendedName>
        <fullName evidence="4">Purine nucleoside permease</fullName>
    </recommendedName>
</protein>
<dbReference type="Pfam" id="PF06516">
    <property type="entry name" value="NUP"/>
    <property type="match status" value="1"/>
</dbReference>
<dbReference type="InterPro" id="IPR035994">
    <property type="entry name" value="Nucleoside_phosphorylase_sf"/>
</dbReference>
<keyword evidence="1" id="KW-0732">Signal</keyword>
<reference evidence="2 3" key="1">
    <citation type="submission" date="2017-01" db="EMBL/GenBank/DDBJ databases">
        <title>Draft sequence of Acidihalobacter ferrooxidans strain DSM 14175 (strain V8).</title>
        <authorList>
            <person name="Khaleque H.N."/>
            <person name="Ramsay J.P."/>
            <person name="Murphy R.J.T."/>
            <person name="Kaksonen A.H."/>
            <person name="Boxall N.J."/>
            <person name="Watkin E.L.J."/>
        </authorList>
    </citation>
    <scope>NUCLEOTIDE SEQUENCE [LARGE SCALE GENOMIC DNA]</scope>
    <source>
        <strain evidence="2 3">V8</strain>
    </source>
</reference>
<evidence type="ECO:0000256" key="1">
    <source>
        <dbReference type="SAM" id="SignalP"/>
    </source>
</evidence>
<dbReference type="PIRSF" id="PIRSF013171">
    <property type="entry name" value="Pur_nuclsid_perm"/>
    <property type="match status" value="1"/>
</dbReference>
<dbReference type="Gene3D" id="3.40.50.1580">
    <property type="entry name" value="Nucleoside phosphorylase domain"/>
    <property type="match status" value="1"/>
</dbReference>
<keyword evidence="3" id="KW-1185">Reference proteome</keyword>
<evidence type="ECO:0000313" key="2">
    <source>
        <dbReference type="EMBL" id="APZ43266.1"/>
    </source>
</evidence>
<gene>
    <name evidence="2" type="ORF">BW247_09310</name>
</gene>
<feature type="signal peptide" evidence="1">
    <location>
        <begin position="1"/>
        <end position="21"/>
    </location>
</feature>
<dbReference type="SUPFAM" id="SSF53167">
    <property type="entry name" value="Purine and uridine phosphorylases"/>
    <property type="match status" value="1"/>
</dbReference>
<evidence type="ECO:0008006" key="4">
    <source>
        <dbReference type="Google" id="ProtNLM"/>
    </source>
</evidence>
<dbReference type="GO" id="GO:0009116">
    <property type="term" value="P:nucleoside metabolic process"/>
    <property type="evidence" value="ECO:0007669"/>
    <property type="project" value="InterPro"/>
</dbReference>
<dbReference type="PANTHER" id="PTHR38643">
    <property type="entry name" value="PURINE NUCLEOSIDE PERMEASE C285.05-RELATED"/>
    <property type="match status" value="1"/>
</dbReference>
<dbReference type="GO" id="GO:0003824">
    <property type="term" value="F:catalytic activity"/>
    <property type="evidence" value="ECO:0007669"/>
    <property type="project" value="InterPro"/>
</dbReference>
<dbReference type="OrthoDB" id="109937at2"/>
<dbReference type="EMBL" id="CP019434">
    <property type="protein sequence ID" value="APZ43266.1"/>
    <property type="molecule type" value="Genomic_DNA"/>
</dbReference>
<sequence length="338" mass="36165">MKRLLHTALFLLLAAPVAVFAAIPVKVMVLTAFPPELAPWVKHMHDPALVKVAGAYAPVWCEKDGVCVTETGEAQVNSATTVAALLASPQLDLKQALFLRAGIAGGPPWGNDTLGGAYWANWVVSWDLGHHLTALSHDAPEPLFLPLGNDHPPLGTHAFELNPRLVKPAYHVTRHTRLADDASAIADRKLYPTQTGRTPNVAIGATITGDDYWSGVALSRVAQRIVSHYSHGEAHYATTAMEDTGDAGALARRGLLSHYLSLRTISDFDQPPAGQTAAAMLLSHQYPGGHIAFENAYRVGMAFVDYVLAHPAQMAKIYAADTVPTVHYPLTAAAAMGK</sequence>
<dbReference type="Proteomes" id="UP000243807">
    <property type="component" value="Chromosome"/>
</dbReference>
<feature type="chain" id="PRO_5012456225" description="Purine nucleoside permease" evidence="1">
    <location>
        <begin position="22"/>
        <end position="338"/>
    </location>
</feature>
<dbReference type="GO" id="GO:0055085">
    <property type="term" value="P:transmembrane transport"/>
    <property type="evidence" value="ECO:0007669"/>
    <property type="project" value="InterPro"/>
</dbReference>
<dbReference type="AlphaFoldDB" id="A0A1P8UHE2"/>
<evidence type="ECO:0000313" key="3">
    <source>
        <dbReference type="Proteomes" id="UP000243807"/>
    </source>
</evidence>
<dbReference type="RefSeq" id="WP_076836907.1">
    <property type="nucleotide sequence ID" value="NZ_CP019434.1"/>
</dbReference>
<dbReference type="KEGG" id="afy:BW247_09310"/>
<organism evidence="2 3">
    <name type="scientific">Acidihalobacter ferrooxydans</name>
    <dbReference type="NCBI Taxonomy" id="1765967"/>
    <lineage>
        <taxon>Bacteria</taxon>
        <taxon>Pseudomonadati</taxon>
        <taxon>Pseudomonadota</taxon>
        <taxon>Gammaproteobacteria</taxon>
        <taxon>Chromatiales</taxon>
        <taxon>Ectothiorhodospiraceae</taxon>
        <taxon>Acidihalobacter</taxon>
    </lineage>
</organism>
<dbReference type="STRING" id="1765967.BW247_09310"/>
<dbReference type="InterPro" id="IPR009486">
    <property type="entry name" value="Pur_nuclsid_perm"/>
</dbReference>